<comment type="similarity">
    <text evidence="3">Belongs to the bacterial flagellin family.</text>
</comment>
<dbReference type="Gene3D" id="1.20.1330.10">
    <property type="entry name" value="f41 fragment of flagellin, N-terminal domain"/>
    <property type="match status" value="1"/>
</dbReference>
<name>A0A2G9X1F0_9HYPH</name>
<feature type="domain" description="Flagellin N-terminal" evidence="5">
    <location>
        <begin position="14"/>
        <end position="140"/>
    </location>
</feature>
<dbReference type="GO" id="GO:0009288">
    <property type="term" value="C:bacterial-type flagellum"/>
    <property type="evidence" value="ECO:0007669"/>
    <property type="project" value="UniProtKB-SubCell"/>
</dbReference>
<dbReference type="Pfam" id="PF00669">
    <property type="entry name" value="Flagellin_N"/>
    <property type="match status" value="1"/>
</dbReference>
<evidence type="ECO:0000256" key="2">
    <source>
        <dbReference type="ARBA" id="ARBA00004613"/>
    </source>
</evidence>
<dbReference type="GO" id="GO:0005576">
    <property type="term" value="C:extracellular region"/>
    <property type="evidence" value="ECO:0007669"/>
    <property type="project" value="UniProtKB-SubCell"/>
</dbReference>
<dbReference type="AlphaFoldDB" id="A0A2G9X1F0"/>
<keyword evidence="4" id="KW-0975">Bacterial flagellum</keyword>
<evidence type="ECO:0000313" key="6">
    <source>
        <dbReference type="EMBL" id="PIP00776.1"/>
    </source>
</evidence>
<dbReference type="GO" id="GO:0005198">
    <property type="term" value="F:structural molecule activity"/>
    <property type="evidence" value="ECO:0007669"/>
    <property type="project" value="InterPro"/>
</dbReference>
<dbReference type="PANTHER" id="PTHR42792">
    <property type="entry name" value="FLAGELLIN"/>
    <property type="match status" value="1"/>
</dbReference>
<evidence type="ECO:0000313" key="7">
    <source>
        <dbReference type="Proteomes" id="UP000231070"/>
    </source>
</evidence>
<organism evidence="6 7">
    <name type="scientific">Pleomorphomonas carboxyditropha</name>
    <dbReference type="NCBI Taxonomy" id="2023338"/>
    <lineage>
        <taxon>Bacteria</taxon>
        <taxon>Pseudomonadati</taxon>
        <taxon>Pseudomonadota</taxon>
        <taxon>Alphaproteobacteria</taxon>
        <taxon>Hyphomicrobiales</taxon>
        <taxon>Pleomorphomonadaceae</taxon>
        <taxon>Pleomorphomonas</taxon>
    </lineage>
</organism>
<evidence type="ECO:0000256" key="3">
    <source>
        <dbReference type="ARBA" id="ARBA00005709"/>
    </source>
</evidence>
<comment type="caution">
    <text evidence="6">The sequence shown here is derived from an EMBL/GenBank/DDBJ whole genome shotgun (WGS) entry which is preliminary data.</text>
</comment>
<dbReference type="InterPro" id="IPR001029">
    <property type="entry name" value="Flagellin_N"/>
</dbReference>
<dbReference type="Proteomes" id="UP000231070">
    <property type="component" value="Unassembled WGS sequence"/>
</dbReference>
<evidence type="ECO:0000259" key="5">
    <source>
        <dbReference type="Pfam" id="PF00669"/>
    </source>
</evidence>
<evidence type="ECO:0000256" key="4">
    <source>
        <dbReference type="ARBA" id="ARBA00023143"/>
    </source>
</evidence>
<dbReference type="SUPFAM" id="SSF64518">
    <property type="entry name" value="Phase 1 flagellin"/>
    <property type="match status" value="1"/>
</dbReference>
<accession>A0A2G9X1F0</accession>
<gene>
    <name evidence="6" type="ORF">CJ014_01335</name>
</gene>
<evidence type="ECO:0000256" key="1">
    <source>
        <dbReference type="ARBA" id="ARBA00004365"/>
    </source>
</evidence>
<keyword evidence="7" id="KW-1185">Reference proteome</keyword>
<comment type="subcellular location">
    <subcellularLocation>
        <location evidence="1">Bacterial flagellum</location>
    </subcellularLocation>
    <subcellularLocation>
        <location evidence="2">Secreted</location>
    </subcellularLocation>
</comment>
<dbReference type="PANTHER" id="PTHR42792:SF2">
    <property type="entry name" value="FLAGELLIN"/>
    <property type="match status" value="1"/>
</dbReference>
<dbReference type="InterPro" id="IPR001492">
    <property type="entry name" value="Flagellin"/>
</dbReference>
<dbReference type="OrthoDB" id="9808068at2"/>
<dbReference type="EMBL" id="NQVN01000001">
    <property type="protein sequence ID" value="PIP00776.1"/>
    <property type="molecule type" value="Genomic_DNA"/>
</dbReference>
<proteinExistence type="inferred from homology"/>
<protein>
    <recommendedName>
        <fullName evidence="5">Flagellin N-terminal domain-containing protein</fullName>
    </recommendedName>
</protein>
<reference evidence="6 7" key="1">
    <citation type="submission" date="2017-08" db="EMBL/GenBank/DDBJ databases">
        <title>Pleomorphomonas carboxidotrophicus sp. nov., a new mesophilic hydrogenogenic carboxidotroph.</title>
        <authorList>
            <person name="Esquivel-Elizondo S."/>
            <person name="Krajmalnik-Brown R."/>
            <person name="Maldonado J."/>
        </authorList>
    </citation>
    <scope>NUCLEOTIDE SEQUENCE [LARGE SCALE GENOMIC DNA]</scope>
    <source>
        <strain evidence="6 7">SVCO-16</strain>
    </source>
</reference>
<sequence length="492" mass="50649">MRMVDISLTKSLRSTVSTLNRVSDESAAASQRLTSGVKVQTALDDPSTYISAKSLSLHAAALDKYLERLDQGLGIIDAANNGLTSITDSINTLKGVVTRASASKNAFDRADLVKEYNDLLDKIVDTAKDSSYSGKNLLLGAGNDLTLYLSADQNESITINAVDFTDLLNTLGLTKLDEGQLGTFETKLTDGGSPAKPLKSTSKLVESGEYAVGDEIAVKDSSGTIIGSLTVSADTTVGDLVTAFSLPDKGLRATLGSDGVLTIEAADKLTIDSTRATNVATSAGSPPSASTTLTDGGVPATATSLLTATGQYKEGDVISIRQGNTVVGSLTVGAATTVGDLVNAFNIPASGLGASLDAAGVLTVDSTSDAFAIDRTSTSTYADLTTATASSWVKRTDAEAAQQTVTNARHAAEKHTTNIGIGLTLLKSRADYVGSFADVLSSTAESMRASDKDEEAAIMLALSTQQQLAISSFSITQTADNGILRLLSGGSS</sequence>